<protein>
    <recommendedName>
        <fullName evidence="2">DUF6532 domain-containing protein</fullName>
    </recommendedName>
</protein>
<dbReference type="InterPro" id="IPR045341">
    <property type="entry name" value="DUF6532"/>
</dbReference>
<comment type="caution">
    <text evidence="3">The sequence shown here is derived from an EMBL/GenBank/DDBJ whole genome shotgun (WGS) entry which is preliminary data.</text>
</comment>
<dbReference type="EMBL" id="JARKIB010000064">
    <property type="protein sequence ID" value="KAJ7750911.1"/>
    <property type="molecule type" value="Genomic_DNA"/>
</dbReference>
<evidence type="ECO:0000259" key="2">
    <source>
        <dbReference type="Pfam" id="PF20149"/>
    </source>
</evidence>
<proteinExistence type="predicted"/>
<feature type="domain" description="DUF6532" evidence="2">
    <location>
        <begin position="72"/>
        <end position="157"/>
    </location>
</feature>
<dbReference type="AlphaFoldDB" id="A0AAD7IY15"/>
<accession>A0AAD7IY15</accession>
<dbReference type="Pfam" id="PF20149">
    <property type="entry name" value="DUF6532"/>
    <property type="match status" value="1"/>
</dbReference>
<evidence type="ECO:0000313" key="4">
    <source>
        <dbReference type="Proteomes" id="UP001215598"/>
    </source>
</evidence>
<organism evidence="3 4">
    <name type="scientific">Mycena metata</name>
    <dbReference type="NCBI Taxonomy" id="1033252"/>
    <lineage>
        <taxon>Eukaryota</taxon>
        <taxon>Fungi</taxon>
        <taxon>Dikarya</taxon>
        <taxon>Basidiomycota</taxon>
        <taxon>Agaricomycotina</taxon>
        <taxon>Agaricomycetes</taxon>
        <taxon>Agaricomycetidae</taxon>
        <taxon>Agaricales</taxon>
        <taxon>Marasmiineae</taxon>
        <taxon>Mycenaceae</taxon>
        <taxon>Mycena</taxon>
    </lineage>
</organism>
<reference evidence="3" key="1">
    <citation type="submission" date="2023-03" db="EMBL/GenBank/DDBJ databases">
        <title>Massive genome expansion in bonnet fungi (Mycena s.s.) driven by repeated elements and novel gene families across ecological guilds.</title>
        <authorList>
            <consortium name="Lawrence Berkeley National Laboratory"/>
            <person name="Harder C.B."/>
            <person name="Miyauchi S."/>
            <person name="Viragh M."/>
            <person name="Kuo A."/>
            <person name="Thoen E."/>
            <person name="Andreopoulos B."/>
            <person name="Lu D."/>
            <person name="Skrede I."/>
            <person name="Drula E."/>
            <person name="Henrissat B."/>
            <person name="Morin E."/>
            <person name="Kohler A."/>
            <person name="Barry K."/>
            <person name="LaButti K."/>
            <person name="Morin E."/>
            <person name="Salamov A."/>
            <person name="Lipzen A."/>
            <person name="Mereny Z."/>
            <person name="Hegedus B."/>
            <person name="Baldrian P."/>
            <person name="Stursova M."/>
            <person name="Weitz H."/>
            <person name="Taylor A."/>
            <person name="Grigoriev I.V."/>
            <person name="Nagy L.G."/>
            <person name="Martin F."/>
            <person name="Kauserud H."/>
        </authorList>
    </citation>
    <scope>NUCLEOTIDE SEQUENCE</scope>
    <source>
        <strain evidence="3">CBHHK182m</strain>
    </source>
</reference>
<gene>
    <name evidence="3" type="ORF">B0H16DRAFT_1460612</name>
</gene>
<name>A0AAD7IY15_9AGAR</name>
<sequence>MREEHAVKRKHTGGNRNSKLGGAEEADAEGEACAKQEQREANIDAQKPTKWPIDGQDKKYNIWIEISLMRDDIPDNSQAYMSEGNRATLSQSFFRGSPSIASKYSALFKTNEATGNKECPVPMVALVGTASGRHVPSKFEGNALQEIYDTHILLLETLVKRGSTVLEDLYTTMAAGSRLGQVAQKPMALAALAILGP</sequence>
<evidence type="ECO:0000256" key="1">
    <source>
        <dbReference type="SAM" id="MobiDB-lite"/>
    </source>
</evidence>
<feature type="compositionally biased region" description="Basic and acidic residues" evidence="1">
    <location>
        <begin position="32"/>
        <end position="42"/>
    </location>
</feature>
<keyword evidence="4" id="KW-1185">Reference proteome</keyword>
<dbReference type="Proteomes" id="UP001215598">
    <property type="component" value="Unassembled WGS sequence"/>
</dbReference>
<feature type="region of interest" description="Disordered" evidence="1">
    <location>
        <begin position="1"/>
        <end position="52"/>
    </location>
</feature>
<evidence type="ECO:0000313" key="3">
    <source>
        <dbReference type="EMBL" id="KAJ7750911.1"/>
    </source>
</evidence>